<comment type="caution">
    <text evidence="1">The sequence shown here is derived from an EMBL/GenBank/DDBJ whole genome shotgun (WGS) entry which is preliminary data.</text>
</comment>
<accession>A0ABU2NZL5</accession>
<evidence type="ECO:0000313" key="1">
    <source>
        <dbReference type="EMBL" id="MDT0381407.1"/>
    </source>
</evidence>
<name>A0ABU2NZL5_9ACTN</name>
<organism evidence="1 2">
    <name type="scientific">Streptomyces hazeniae</name>
    <dbReference type="NCBI Taxonomy" id="3075538"/>
    <lineage>
        <taxon>Bacteria</taxon>
        <taxon>Bacillati</taxon>
        <taxon>Actinomycetota</taxon>
        <taxon>Actinomycetes</taxon>
        <taxon>Kitasatosporales</taxon>
        <taxon>Streptomycetaceae</taxon>
        <taxon>Streptomyces</taxon>
    </lineage>
</organism>
<protein>
    <recommendedName>
        <fullName evidence="3">C2H2-type domain-containing protein</fullName>
    </recommendedName>
</protein>
<sequence>MRMPAFLIHRKETPVSDTTATAWPKGVVARYLTVAGATVDVTGSGHRTRYRCTGCPEGIGAVWAESSAHKHAQSHAEKCRALPKPTA</sequence>
<keyword evidence="2" id="KW-1185">Reference proteome</keyword>
<evidence type="ECO:0008006" key="3">
    <source>
        <dbReference type="Google" id="ProtNLM"/>
    </source>
</evidence>
<reference evidence="2" key="1">
    <citation type="submission" date="2023-07" db="EMBL/GenBank/DDBJ databases">
        <title>30 novel species of actinomycetes from the DSMZ collection.</title>
        <authorList>
            <person name="Nouioui I."/>
        </authorList>
    </citation>
    <scope>NUCLEOTIDE SEQUENCE [LARGE SCALE GENOMIC DNA]</scope>
    <source>
        <strain evidence="2">DSM 42041</strain>
    </source>
</reference>
<dbReference type="Proteomes" id="UP001183414">
    <property type="component" value="Unassembled WGS sequence"/>
</dbReference>
<proteinExistence type="predicted"/>
<gene>
    <name evidence="1" type="ORF">RM572_21855</name>
</gene>
<dbReference type="RefSeq" id="WP_311675097.1">
    <property type="nucleotide sequence ID" value="NZ_JAVREQ010000022.1"/>
</dbReference>
<evidence type="ECO:0000313" key="2">
    <source>
        <dbReference type="Proteomes" id="UP001183414"/>
    </source>
</evidence>
<dbReference type="EMBL" id="JAVREQ010000022">
    <property type="protein sequence ID" value="MDT0381407.1"/>
    <property type="molecule type" value="Genomic_DNA"/>
</dbReference>